<dbReference type="Pfam" id="PF00759">
    <property type="entry name" value="Glyco_hydro_9"/>
    <property type="match status" value="1"/>
</dbReference>
<dbReference type="SUPFAM" id="SSF48208">
    <property type="entry name" value="Six-hairpin glycosidases"/>
    <property type="match status" value="1"/>
</dbReference>
<evidence type="ECO:0000313" key="9">
    <source>
        <dbReference type="Proteomes" id="UP000290261"/>
    </source>
</evidence>
<evidence type="ECO:0000256" key="5">
    <source>
        <dbReference type="ARBA" id="ARBA00023326"/>
    </source>
</evidence>
<dbReference type="GO" id="GO:0008810">
    <property type="term" value="F:cellulase activity"/>
    <property type="evidence" value="ECO:0007669"/>
    <property type="project" value="InterPro"/>
</dbReference>
<dbReference type="PROSITE" id="PS51677">
    <property type="entry name" value="NODB"/>
    <property type="match status" value="1"/>
</dbReference>
<dbReference type="Proteomes" id="UP000290261">
    <property type="component" value="Unassembled WGS sequence"/>
</dbReference>
<keyword evidence="4" id="KW-0326">Glycosidase</keyword>
<dbReference type="InterPro" id="IPR013783">
    <property type="entry name" value="Ig-like_fold"/>
</dbReference>
<name>A0A444VRS5_9FLAO</name>
<feature type="chain" id="PRO_5019019996" evidence="6">
    <location>
        <begin position="20"/>
        <end position="834"/>
    </location>
</feature>
<dbReference type="AlphaFoldDB" id="A0A444VRS5"/>
<evidence type="ECO:0000256" key="2">
    <source>
        <dbReference type="ARBA" id="ARBA00022801"/>
    </source>
</evidence>
<reference evidence="8 9" key="1">
    <citation type="submission" date="2014-04" db="EMBL/GenBank/DDBJ databases">
        <title>Whole genome of Muricauda olearia.</title>
        <authorList>
            <person name="Zhang X.-H."/>
            <person name="Tang K."/>
        </authorList>
    </citation>
    <scope>NUCLEOTIDE SEQUENCE [LARGE SCALE GENOMIC DNA]</scope>
    <source>
        <strain evidence="8 9">Th120</strain>
    </source>
</reference>
<gene>
    <name evidence="8" type="ORF">DN53_04790</name>
</gene>
<proteinExistence type="inferred from homology"/>
<dbReference type="Gene3D" id="1.50.10.10">
    <property type="match status" value="1"/>
</dbReference>
<dbReference type="Pfam" id="PF01522">
    <property type="entry name" value="Polysacc_deac_1"/>
    <property type="match status" value="1"/>
</dbReference>
<dbReference type="Gene3D" id="3.20.20.370">
    <property type="entry name" value="Glycoside hydrolase/deacetylase"/>
    <property type="match status" value="1"/>
</dbReference>
<dbReference type="PANTHER" id="PTHR22298">
    <property type="entry name" value="ENDO-1,4-BETA-GLUCANASE"/>
    <property type="match status" value="1"/>
</dbReference>
<dbReference type="Pfam" id="PF02927">
    <property type="entry name" value="CelD_N"/>
    <property type="match status" value="1"/>
</dbReference>
<keyword evidence="5" id="KW-0624">Polysaccharide degradation</keyword>
<dbReference type="InterPro" id="IPR004197">
    <property type="entry name" value="Cellulase_Ig-like"/>
</dbReference>
<feature type="signal peptide" evidence="6">
    <location>
        <begin position="1"/>
        <end position="19"/>
    </location>
</feature>
<evidence type="ECO:0000313" key="8">
    <source>
        <dbReference type="EMBL" id="RYC53524.1"/>
    </source>
</evidence>
<evidence type="ECO:0000259" key="7">
    <source>
        <dbReference type="PROSITE" id="PS51677"/>
    </source>
</evidence>
<accession>A0A444VRS5</accession>
<dbReference type="InterPro" id="IPR002509">
    <property type="entry name" value="NODB_dom"/>
</dbReference>
<dbReference type="CDD" id="cd02850">
    <property type="entry name" value="E_set_Cellulase_N"/>
    <property type="match status" value="1"/>
</dbReference>
<dbReference type="GO" id="GO:0000272">
    <property type="term" value="P:polysaccharide catabolic process"/>
    <property type="evidence" value="ECO:0007669"/>
    <property type="project" value="UniProtKB-KW"/>
</dbReference>
<dbReference type="Gene3D" id="2.60.40.10">
    <property type="entry name" value="Immunoglobulins"/>
    <property type="match status" value="1"/>
</dbReference>
<feature type="domain" description="NodB homology" evidence="7">
    <location>
        <begin position="616"/>
        <end position="823"/>
    </location>
</feature>
<evidence type="ECO:0000256" key="6">
    <source>
        <dbReference type="SAM" id="SignalP"/>
    </source>
</evidence>
<comment type="similarity">
    <text evidence="1">Belongs to the glycosyl hydrolase 9 (cellulase E) family.</text>
</comment>
<dbReference type="EMBL" id="JJMP01000001">
    <property type="protein sequence ID" value="RYC53524.1"/>
    <property type="molecule type" value="Genomic_DNA"/>
</dbReference>
<dbReference type="RefSeq" id="WP_129653182.1">
    <property type="nucleotide sequence ID" value="NZ_ML142907.1"/>
</dbReference>
<keyword evidence="2" id="KW-0378">Hydrolase</keyword>
<comment type="caution">
    <text evidence="8">The sequence shown here is derived from an EMBL/GenBank/DDBJ whole genome shotgun (WGS) entry which is preliminary data.</text>
</comment>
<organism evidence="8 9">
    <name type="scientific">Flagellimonas olearia</name>
    <dbReference type="NCBI Taxonomy" id="552546"/>
    <lineage>
        <taxon>Bacteria</taxon>
        <taxon>Pseudomonadati</taxon>
        <taxon>Bacteroidota</taxon>
        <taxon>Flavobacteriia</taxon>
        <taxon>Flavobacteriales</taxon>
        <taxon>Flavobacteriaceae</taxon>
        <taxon>Flagellimonas</taxon>
    </lineage>
</organism>
<sequence>MKNRGLLVLFLFCLTLASAQEEKSWIRINNLGYLPQSIKVAVLGSKAKMKVTSFSLVDAVTGKQVYSSQKVTPKGAYGPFESSYRLDFGDFEQTGRYFIKVNAITSPEFDINANVYDNTADFLLKYMRQQRCGYNPFLTDSCHLDDGYIIYNPKREGERIDVTGGWHDATDYLQYTATSANAVYQLLLAYRENPEAFGDRFQANGLPGKNGIPDVIDEAKFGMDWLKKMNPSPEEYYNQIADDRDHAGYRLPNKDTVVYNENRKGRPVYLASAEKQGLKKYQNRSTGVASTAGKFASSFAMGGMVLKEFYPNYTEDLLSRAVNAYDFGKKNPGVSQTAPCKGPYFYEEENWHDDMELAAGALYNLTGDDRYKREGIDFADQEQVSPWMGRDTVRHYQYYPFLNAGHFELGISGKNEKAKDMAALYKKGLEAIRQRGKDNAFLIGTPFVWCSNNFVTAAVTQSHMYHELTGDNTYLEMEAALRDWLFGCNPWGTSMIVGLPEHADSPVKPHSSLTVLEGYATYGGLVDGPVYGSIFNSLIGIKLEEEDSYAEFQSDLVVYHDDVGDYSTNEPTMDGTASLVYYLSSMEARSQKTGHQKANFTYDDSGALIRGNTSEKKINLTFTGDQYADGLPAILKVLDKHQIKGSFFFTGNFYRNPKYAGLIKKLKDGGHYLGAHSDKHLLYNDWSPQKKLLVSQEEFQQDLLDNYEIMAQHGVQKENAPFFLPPYEWNSSEITQWTNQLDLSLINYTPGTISHADYTTPDMKNYRSSDEIMESILAYEAKEGLNGFLLLTHVGTDPKRTDKLYARLEGLVIALNGRGYEFVSLDEVLDKKNR</sequence>
<dbReference type="InterPro" id="IPR012341">
    <property type="entry name" value="6hp_glycosidase-like_sf"/>
</dbReference>
<evidence type="ECO:0000256" key="3">
    <source>
        <dbReference type="ARBA" id="ARBA00023277"/>
    </source>
</evidence>
<dbReference type="SUPFAM" id="SSF88713">
    <property type="entry name" value="Glycoside hydrolase/deacetylase"/>
    <property type="match status" value="1"/>
</dbReference>
<dbReference type="SUPFAM" id="SSF81296">
    <property type="entry name" value="E set domains"/>
    <property type="match status" value="1"/>
</dbReference>
<keyword evidence="6" id="KW-0732">Signal</keyword>
<keyword evidence="9" id="KW-1185">Reference proteome</keyword>
<dbReference type="InterPro" id="IPR008928">
    <property type="entry name" value="6-hairpin_glycosidase_sf"/>
</dbReference>
<protein>
    <submittedName>
        <fullName evidence="8">Cellulase</fullName>
    </submittedName>
</protein>
<dbReference type="CDD" id="cd10917">
    <property type="entry name" value="CE4_NodB_like_6s_7s"/>
    <property type="match status" value="1"/>
</dbReference>
<evidence type="ECO:0000256" key="1">
    <source>
        <dbReference type="ARBA" id="ARBA00007072"/>
    </source>
</evidence>
<dbReference type="GO" id="GO:0016810">
    <property type="term" value="F:hydrolase activity, acting on carbon-nitrogen (but not peptide) bonds"/>
    <property type="evidence" value="ECO:0007669"/>
    <property type="project" value="InterPro"/>
</dbReference>
<keyword evidence="3" id="KW-0119">Carbohydrate metabolism</keyword>
<dbReference type="InterPro" id="IPR011330">
    <property type="entry name" value="Glyco_hydro/deAcase_b/a-brl"/>
</dbReference>
<evidence type="ECO:0000256" key="4">
    <source>
        <dbReference type="ARBA" id="ARBA00023295"/>
    </source>
</evidence>
<dbReference type="InterPro" id="IPR014756">
    <property type="entry name" value="Ig_E-set"/>
</dbReference>
<dbReference type="InterPro" id="IPR001701">
    <property type="entry name" value="Glyco_hydro_9"/>
</dbReference>